<dbReference type="PROSITE" id="PS50110">
    <property type="entry name" value="RESPONSE_REGULATORY"/>
    <property type="match status" value="1"/>
</dbReference>
<evidence type="ECO:0000256" key="1">
    <source>
        <dbReference type="PROSITE-ProRule" id="PRU00169"/>
    </source>
</evidence>
<gene>
    <name evidence="5" type="ORF">RP29_12000</name>
</gene>
<dbReference type="EMBL" id="JXYQ01000037">
    <property type="protein sequence ID" value="KJA10242.1"/>
    <property type="molecule type" value="Genomic_DNA"/>
</dbReference>
<dbReference type="InterPro" id="IPR029787">
    <property type="entry name" value="Nucleotide_cyclase"/>
</dbReference>
<keyword evidence="1" id="KW-0597">Phosphoprotein</keyword>
<dbReference type="InterPro" id="IPR035919">
    <property type="entry name" value="EAL_sf"/>
</dbReference>
<dbReference type="CDD" id="cd01948">
    <property type="entry name" value="EAL"/>
    <property type="match status" value="1"/>
</dbReference>
<dbReference type="SMART" id="SM00052">
    <property type="entry name" value="EAL"/>
    <property type="match status" value="1"/>
</dbReference>
<dbReference type="InterPro" id="IPR043128">
    <property type="entry name" value="Rev_trsase/Diguanyl_cyclase"/>
</dbReference>
<dbReference type="PANTHER" id="PTHR33121">
    <property type="entry name" value="CYCLIC DI-GMP PHOSPHODIESTERASE PDEF"/>
    <property type="match status" value="1"/>
</dbReference>
<reference evidence="5 6" key="1">
    <citation type="submission" date="2014-12" db="EMBL/GenBank/DDBJ databases">
        <title>Isolation of bacteria from lake water.</title>
        <authorList>
            <person name="Sheng K.-Y."/>
            <person name="Chin P.-S."/>
            <person name="Chan K.-G."/>
            <person name="Tan G.S."/>
        </authorList>
    </citation>
    <scope>NUCLEOTIDE SEQUENCE [LARGE SCALE GENOMIC DNA]</scope>
    <source>
        <strain evidence="5 6">KY4</strain>
    </source>
</reference>
<feature type="domain" description="EAL" evidence="3">
    <location>
        <begin position="487"/>
        <end position="741"/>
    </location>
</feature>
<organism evidence="5 6">
    <name type="scientific">Acidovorax temperans</name>
    <dbReference type="NCBI Taxonomy" id="80878"/>
    <lineage>
        <taxon>Bacteria</taxon>
        <taxon>Pseudomonadati</taxon>
        <taxon>Pseudomonadota</taxon>
        <taxon>Betaproteobacteria</taxon>
        <taxon>Burkholderiales</taxon>
        <taxon>Comamonadaceae</taxon>
        <taxon>Acidovorax</taxon>
    </lineage>
</organism>
<dbReference type="Proteomes" id="UP000032566">
    <property type="component" value="Unassembled WGS sequence"/>
</dbReference>
<evidence type="ECO:0000313" key="6">
    <source>
        <dbReference type="Proteomes" id="UP000032566"/>
    </source>
</evidence>
<dbReference type="SUPFAM" id="SSF55073">
    <property type="entry name" value="Nucleotide cyclase"/>
    <property type="match status" value="1"/>
</dbReference>
<dbReference type="CDD" id="cd01949">
    <property type="entry name" value="GGDEF"/>
    <property type="match status" value="1"/>
</dbReference>
<keyword evidence="6" id="KW-1185">Reference proteome</keyword>
<evidence type="ECO:0000259" key="3">
    <source>
        <dbReference type="PROSITE" id="PS50883"/>
    </source>
</evidence>
<dbReference type="PATRIC" id="fig|80878.5.peg.2085"/>
<dbReference type="InterPro" id="IPR001633">
    <property type="entry name" value="EAL_dom"/>
</dbReference>
<protein>
    <recommendedName>
        <fullName evidence="7">Response regulator receiver modulated diguanylate cyclase/phosphodiesterase</fullName>
    </recommendedName>
</protein>
<dbReference type="SMART" id="SM00267">
    <property type="entry name" value="GGDEF"/>
    <property type="match status" value="1"/>
</dbReference>
<dbReference type="NCBIfam" id="TIGR00254">
    <property type="entry name" value="GGDEF"/>
    <property type="match status" value="1"/>
</dbReference>
<dbReference type="GO" id="GO:0071111">
    <property type="term" value="F:cyclic-guanylate-specific phosphodiesterase activity"/>
    <property type="evidence" value="ECO:0007669"/>
    <property type="project" value="InterPro"/>
</dbReference>
<dbReference type="Pfam" id="PF11849">
    <property type="entry name" value="DUF3369"/>
    <property type="match status" value="1"/>
</dbReference>
<dbReference type="Gene3D" id="3.40.50.2300">
    <property type="match status" value="1"/>
</dbReference>
<evidence type="ECO:0000259" key="2">
    <source>
        <dbReference type="PROSITE" id="PS50110"/>
    </source>
</evidence>
<dbReference type="GO" id="GO:0000160">
    <property type="term" value="P:phosphorelay signal transduction system"/>
    <property type="evidence" value="ECO:0007669"/>
    <property type="project" value="InterPro"/>
</dbReference>
<comment type="caution">
    <text evidence="5">The sequence shown here is derived from an EMBL/GenBank/DDBJ whole genome shotgun (WGS) entry which is preliminary data.</text>
</comment>
<feature type="domain" description="Response regulatory" evidence="2">
    <location>
        <begin position="28"/>
        <end position="152"/>
    </location>
</feature>
<dbReference type="Pfam" id="PF00563">
    <property type="entry name" value="EAL"/>
    <property type="match status" value="1"/>
</dbReference>
<dbReference type="InterPro" id="IPR021800">
    <property type="entry name" value="DUF3369"/>
</dbReference>
<feature type="modified residue" description="4-aspartylphosphate" evidence="1">
    <location>
        <position position="83"/>
    </location>
</feature>
<dbReference type="InterPro" id="IPR011006">
    <property type="entry name" value="CheY-like_superfamily"/>
</dbReference>
<dbReference type="InterPro" id="IPR000160">
    <property type="entry name" value="GGDEF_dom"/>
</dbReference>
<dbReference type="AlphaFoldDB" id="A0A0D7K8H0"/>
<name>A0A0D7K8H0_9BURK</name>
<dbReference type="PROSITE" id="PS50887">
    <property type="entry name" value="GGDEF"/>
    <property type="match status" value="1"/>
</dbReference>
<evidence type="ECO:0000313" key="5">
    <source>
        <dbReference type="EMBL" id="KJA10242.1"/>
    </source>
</evidence>
<dbReference type="PANTHER" id="PTHR33121:SF70">
    <property type="entry name" value="SIGNALING PROTEIN YKOW"/>
    <property type="match status" value="1"/>
</dbReference>
<dbReference type="RefSeq" id="WP_044398750.1">
    <property type="nucleotide sequence ID" value="NZ_JXYQ01000037.1"/>
</dbReference>
<dbReference type="SUPFAM" id="SSF52172">
    <property type="entry name" value="CheY-like"/>
    <property type="match status" value="1"/>
</dbReference>
<accession>A0A0D7K8H0</accession>
<feature type="domain" description="GGDEF" evidence="4">
    <location>
        <begin position="351"/>
        <end position="478"/>
    </location>
</feature>
<proteinExistence type="predicted"/>
<evidence type="ECO:0000259" key="4">
    <source>
        <dbReference type="PROSITE" id="PS50887"/>
    </source>
</evidence>
<dbReference type="Gene3D" id="3.20.20.450">
    <property type="entry name" value="EAL domain"/>
    <property type="match status" value="1"/>
</dbReference>
<sequence>MVASNDDLVFLDDSEDDSEDVADLQRWRVLVVDDDQDVHEATRFGLAHLLILGRPLEMLHAHSAREALELLQREGDIAVILLDVVMESDDAGLRTVGVIREQLKMLNTRIILRTGQPGQAPEADTIARYDINDYKTKSELTQNKLFTTLTAAIRSYDQLLRLDANRRGLEKIVSASNQFIAEKGLRTFAEGVITQIASLIGVDPEGVVCAASEESTSPHLPGDFRVIAAAGDFRDLIQQRLQDIDNPAIMGPLMQSLESRRSVILPRSITLYFRKSEDEGFAAYIASATPIRQVDEELLQIFCTNIALCAKNIDLVSELRRDAFVDRQLSLPNRTALVCELNERIQAGREKGQCLVVLDLDQFAAVNDVLGHDHGDALLRKVAKRLREGLPPDTYIARLSGDSFAVVGPCAAVHRDSVQACFATPFVIYEARQPVSACLGIVRLGTSNASGIEYLKDAFVALKRAKSQGLGSAVEFSQDIGLQVRERSHLLRDLRMAFDESQLFLTYQPKVELATGRVVGAEALLRWRRDDGYLVPPDRFIPVAEQSGLIVGMGSWLLQIALLALQRFRAAGFPNMHMAVNVSPVQLRQTGFLAVVQETLRQTQSEASALEIEITESVAVGGLEPVIEILTRLREMGSTVAIDDFGTGYSSLSYLERLPADRLKIDRSFVQSLERDDHGSRIARTIIALGRELGLTIVAEGVENETVGRLVTALGCAEAQGYHYGRPMSEEQFLEWLQVHQKEIA</sequence>
<dbReference type="Gene3D" id="3.30.70.270">
    <property type="match status" value="1"/>
</dbReference>
<dbReference type="PROSITE" id="PS50883">
    <property type="entry name" value="EAL"/>
    <property type="match status" value="1"/>
</dbReference>
<dbReference type="STRING" id="80878.RP29_12000"/>
<dbReference type="InterPro" id="IPR050706">
    <property type="entry name" value="Cyclic-di-GMP_PDE-like"/>
</dbReference>
<dbReference type="SMART" id="SM00448">
    <property type="entry name" value="REC"/>
    <property type="match status" value="1"/>
</dbReference>
<evidence type="ECO:0008006" key="7">
    <source>
        <dbReference type="Google" id="ProtNLM"/>
    </source>
</evidence>
<dbReference type="SUPFAM" id="SSF141868">
    <property type="entry name" value="EAL domain-like"/>
    <property type="match status" value="1"/>
</dbReference>
<dbReference type="InterPro" id="IPR001789">
    <property type="entry name" value="Sig_transdc_resp-reg_receiver"/>
</dbReference>
<dbReference type="Pfam" id="PF00990">
    <property type="entry name" value="GGDEF"/>
    <property type="match status" value="1"/>
</dbReference>